<dbReference type="SUPFAM" id="SSF58104">
    <property type="entry name" value="Methyl-accepting chemotaxis protein (MCP) signaling domain"/>
    <property type="match status" value="1"/>
</dbReference>
<organism evidence="8 9">
    <name type="scientific">Ideonella lacteola</name>
    <dbReference type="NCBI Taxonomy" id="2984193"/>
    <lineage>
        <taxon>Bacteria</taxon>
        <taxon>Pseudomonadati</taxon>
        <taxon>Pseudomonadota</taxon>
        <taxon>Betaproteobacteria</taxon>
        <taxon>Burkholderiales</taxon>
        <taxon>Sphaerotilaceae</taxon>
        <taxon>Ideonella</taxon>
    </lineage>
</organism>
<dbReference type="SMART" id="SM00304">
    <property type="entry name" value="HAMP"/>
    <property type="match status" value="1"/>
</dbReference>
<keyword evidence="5" id="KW-0812">Transmembrane</keyword>
<comment type="similarity">
    <text evidence="2">Belongs to the methyl-accepting chemotaxis (MCP) protein family.</text>
</comment>
<gene>
    <name evidence="8" type="ORF">AACH06_29065</name>
</gene>
<dbReference type="RefSeq" id="WP_341429320.1">
    <property type="nucleotide sequence ID" value="NZ_JBBUTG010000039.1"/>
</dbReference>
<dbReference type="CDD" id="cd06225">
    <property type="entry name" value="HAMP"/>
    <property type="match status" value="1"/>
</dbReference>
<proteinExistence type="inferred from homology"/>
<dbReference type="Proteomes" id="UP001371218">
    <property type="component" value="Unassembled WGS sequence"/>
</dbReference>
<dbReference type="SMART" id="SM00283">
    <property type="entry name" value="MA"/>
    <property type="match status" value="1"/>
</dbReference>
<evidence type="ECO:0000313" key="8">
    <source>
        <dbReference type="EMBL" id="MEK8034886.1"/>
    </source>
</evidence>
<dbReference type="CDD" id="cd19411">
    <property type="entry name" value="MCP2201-like_sensor"/>
    <property type="match status" value="1"/>
</dbReference>
<dbReference type="PANTHER" id="PTHR43531:SF14">
    <property type="entry name" value="METHYL-ACCEPTING CHEMOTAXIS PROTEIN I-RELATED"/>
    <property type="match status" value="1"/>
</dbReference>
<dbReference type="Pfam" id="PF00672">
    <property type="entry name" value="HAMP"/>
    <property type="match status" value="1"/>
</dbReference>
<dbReference type="PANTHER" id="PTHR43531">
    <property type="entry name" value="PROTEIN ICFG"/>
    <property type="match status" value="1"/>
</dbReference>
<reference evidence="8 9" key="1">
    <citation type="submission" date="2024-04" db="EMBL/GenBank/DDBJ databases">
        <title>Novel species of the genus Ideonella isolated from streams.</title>
        <authorList>
            <person name="Lu H."/>
        </authorList>
    </citation>
    <scope>NUCLEOTIDE SEQUENCE [LARGE SCALE GENOMIC DNA]</scope>
    <source>
        <strain evidence="8 9">DXS29W</strain>
    </source>
</reference>
<keyword evidence="5" id="KW-0472">Membrane</keyword>
<evidence type="ECO:0000256" key="1">
    <source>
        <dbReference type="ARBA" id="ARBA00022481"/>
    </source>
</evidence>
<dbReference type="PROSITE" id="PS50111">
    <property type="entry name" value="CHEMOTAXIS_TRANSDUC_2"/>
    <property type="match status" value="1"/>
</dbReference>
<keyword evidence="1" id="KW-0488">Methylation</keyword>
<name>A0ABU9BY26_9BURK</name>
<dbReference type="InterPro" id="IPR003660">
    <property type="entry name" value="HAMP_dom"/>
</dbReference>
<dbReference type="Gene3D" id="1.10.287.950">
    <property type="entry name" value="Methyl-accepting chemotaxis protein"/>
    <property type="match status" value="1"/>
</dbReference>
<evidence type="ECO:0000259" key="7">
    <source>
        <dbReference type="PROSITE" id="PS50885"/>
    </source>
</evidence>
<keyword evidence="9" id="KW-1185">Reference proteome</keyword>
<evidence type="ECO:0000256" key="2">
    <source>
        <dbReference type="ARBA" id="ARBA00029447"/>
    </source>
</evidence>
<accession>A0ABU9BY26</accession>
<dbReference type="EMBL" id="JBBUTG010000039">
    <property type="protein sequence ID" value="MEK8034886.1"/>
    <property type="molecule type" value="Genomic_DNA"/>
</dbReference>
<protein>
    <submittedName>
        <fullName evidence="8">Methyl-accepting chemotaxis protein</fullName>
    </submittedName>
</protein>
<feature type="transmembrane region" description="Helical" evidence="5">
    <location>
        <begin position="190"/>
        <end position="210"/>
    </location>
</feature>
<feature type="domain" description="HAMP" evidence="7">
    <location>
        <begin position="212"/>
        <end position="264"/>
    </location>
</feature>
<comment type="caution">
    <text evidence="8">The sequence shown here is derived from an EMBL/GenBank/DDBJ whole genome shotgun (WGS) entry which is preliminary data.</text>
</comment>
<dbReference type="InterPro" id="IPR047347">
    <property type="entry name" value="YvaQ-like_sensor"/>
</dbReference>
<feature type="coiled-coil region" evidence="4">
    <location>
        <begin position="245"/>
        <end position="272"/>
    </location>
</feature>
<evidence type="ECO:0000313" key="9">
    <source>
        <dbReference type="Proteomes" id="UP001371218"/>
    </source>
</evidence>
<dbReference type="Pfam" id="PF00015">
    <property type="entry name" value="MCPsignal"/>
    <property type="match status" value="1"/>
</dbReference>
<keyword evidence="4" id="KW-0175">Coiled coil</keyword>
<dbReference type="CDD" id="cd11386">
    <property type="entry name" value="MCP_signal"/>
    <property type="match status" value="1"/>
</dbReference>
<sequence length="514" mass="54968">MNRLFSNLRLTPRLALAFSCVVLVMALAASVGAWRLQQLGDIADELGGVAAERAVLARQLHGLVVISAFRAETLLLTNDEEFTARINADRKITSAESEAVRKRLDELTDADNQAYFDKIQATGDEFRKAREQFIQRRKGGEAITNQMVAGELRPKSDAYGAAVLALADRQKQRVDQSRELAATNRRQGQWLLMAGVVAGALFSAVLAWSLSRSITQPLERARGLARRVASGDLTSEVVPSGRDEVAQLMGELADMQNRLAHTVREVRSATEAIRTASSEIASGSADLSARTEQAASNLQQTAASMEQLTTTVRQSADSADDANTVAASATDRARQGGDVVRRVVERMADIQGNSTKINEIVGVIDGIAFQTNLLALNAAVEGARAGEQGRGFAVVASEVRQLAQRSAESAKGIKALIQVSGESVRQGADEAAAAGTTIAEVVGSVQQAHQLMSQLSHSAREQRDGIAQVNQAVAHLDQMTQQNAALVEQSSAASESLREQASRLSSLMEGFRLA</sequence>
<evidence type="ECO:0000256" key="4">
    <source>
        <dbReference type="SAM" id="Coils"/>
    </source>
</evidence>
<feature type="domain" description="Methyl-accepting transducer" evidence="6">
    <location>
        <begin position="269"/>
        <end position="498"/>
    </location>
</feature>
<evidence type="ECO:0000259" key="6">
    <source>
        <dbReference type="PROSITE" id="PS50111"/>
    </source>
</evidence>
<keyword evidence="3" id="KW-0807">Transducer</keyword>
<keyword evidence="5" id="KW-1133">Transmembrane helix</keyword>
<dbReference type="InterPro" id="IPR004089">
    <property type="entry name" value="MCPsignal_dom"/>
</dbReference>
<evidence type="ECO:0000256" key="5">
    <source>
        <dbReference type="SAM" id="Phobius"/>
    </source>
</evidence>
<evidence type="ECO:0000256" key="3">
    <source>
        <dbReference type="PROSITE-ProRule" id="PRU00284"/>
    </source>
</evidence>
<dbReference type="PROSITE" id="PS50885">
    <property type="entry name" value="HAMP"/>
    <property type="match status" value="1"/>
</dbReference>
<dbReference type="InterPro" id="IPR051310">
    <property type="entry name" value="MCP_chemotaxis"/>
</dbReference>